<sequence>MRKLLIIFLTCMIVLLLGGHSSLKLDGIPLYKSPLFAKLQLRSGDSLKDIIVLPVHEVFNQTSVIQLIEQLDQLPPDMLKKIKAADIKIQLFTGKLTDYRHTAHLKGIKPRGYQDSSITWDDVPGIGGGKTVFVKIGHSERGSGHGSVNLELHELAHSLHHFVYSTQLSTKEYKQIWRTEADKLFPGNFYFLHYEEEYFAEAFAMFYYNDSTKERLKKDAPATFAFISHLD</sequence>
<dbReference type="InterPro" id="IPR014781">
    <property type="entry name" value="Anthrax_toxin_lethal/edema_N/C"/>
</dbReference>
<evidence type="ECO:0000256" key="2">
    <source>
        <dbReference type="ARBA" id="ARBA00022525"/>
    </source>
</evidence>
<dbReference type="Pfam" id="PF07737">
    <property type="entry name" value="ATLF"/>
    <property type="match status" value="1"/>
</dbReference>
<feature type="domain" description="ATLF-like" evidence="3">
    <location>
        <begin position="44"/>
        <end position="231"/>
    </location>
</feature>
<evidence type="ECO:0000313" key="5">
    <source>
        <dbReference type="Proteomes" id="UP001223586"/>
    </source>
</evidence>
<dbReference type="PROSITE" id="PS51995">
    <property type="entry name" value="ATLF"/>
    <property type="match status" value="1"/>
</dbReference>
<comment type="subcellular location">
    <subcellularLocation>
        <location evidence="1">Secreted</location>
    </subcellularLocation>
</comment>
<dbReference type="RefSeq" id="WP_307228979.1">
    <property type="nucleotide sequence ID" value="NZ_JAUSTT010000010.1"/>
</dbReference>
<gene>
    <name evidence="4" type="ORF">J2S08_001934</name>
</gene>
<protein>
    <recommendedName>
        <fullName evidence="3">ATLF-like domain-containing protein</fullName>
    </recommendedName>
</protein>
<name>A0ABT9WS28_9BACI</name>
<proteinExistence type="predicted"/>
<dbReference type="Proteomes" id="UP001223586">
    <property type="component" value="Unassembled WGS sequence"/>
</dbReference>
<evidence type="ECO:0000259" key="3">
    <source>
        <dbReference type="PROSITE" id="PS51995"/>
    </source>
</evidence>
<reference evidence="4 5" key="1">
    <citation type="submission" date="2023-07" db="EMBL/GenBank/DDBJ databases">
        <title>Genomic Encyclopedia of Type Strains, Phase IV (KMG-IV): sequencing the most valuable type-strain genomes for metagenomic binning, comparative biology and taxonomic classification.</title>
        <authorList>
            <person name="Goeker M."/>
        </authorList>
    </citation>
    <scope>NUCLEOTIDE SEQUENCE [LARGE SCALE GENOMIC DNA]</scope>
    <source>
        <strain evidence="4 5">DSM 23837</strain>
    </source>
</reference>
<dbReference type="CDD" id="cd20183">
    <property type="entry name" value="M34_PPEP"/>
    <property type="match status" value="1"/>
</dbReference>
<keyword evidence="2" id="KW-0964">Secreted</keyword>
<keyword evidence="5" id="KW-1185">Reference proteome</keyword>
<accession>A0ABT9WS28</accession>
<comment type="caution">
    <text evidence="4">The sequence shown here is derived from an EMBL/GenBank/DDBJ whole genome shotgun (WGS) entry which is preliminary data.</text>
</comment>
<dbReference type="InterPro" id="IPR024079">
    <property type="entry name" value="MetalloPept_cat_dom_sf"/>
</dbReference>
<dbReference type="EMBL" id="JAUSTT010000010">
    <property type="protein sequence ID" value="MDQ0176098.1"/>
    <property type="molecule type" value="Genomic_DNA"/>
</dbReference>
<dbReference type="InterPro" id="IPR047568">
    <property type="entry name" value="ATLF-like_dom"/>
</dbReference>
<evidence type="ECO:0000313" key="4">
    <source>
        <dbReference type="EMBL" id="MDQ0176098.1"/>
    </source>
</evidence>
<dbReference type="SUPFAM" id="SSF55486">
    <property type="entry name" value="Metalloproteases ('zincins'), catalytic domain"/>
    <property type="match status" value="1"/>
</dbReference>
<organism evidence="4 5">
    <name type="scientific">Bacillus chungangensis</name>
    <dbReference type="NCBI Taxonomy" id="587633"/>
    <lineage>
        <taxon>Bacteria</taxon>
        <taxon>Bacillati</taxon>
        <taxon>Bacillota</taxon>
        <taxon>Bacilli</taxon>
        <taxon>Bacillales</taxon>
        <taxon>Bacillaceae</taxon>
        <taxon>Bacillus</taxon>
    </lineage>
</organism>
<dbReference type="Gene3D" id="3.40.390.10">
    <property type="entry name" value="Collagenase (Catalytic Domain)"/>
    <property type="match status" value="1"/>
</dbReference>
<evidence type="ECO:0000256" key="1">
    <source>
        <dbReference type="ARBA" id="ARBA00004613"/>
    </source>
</evidence>